<dbReference type="RefSeq" id="WP_342759496.1">
    <property type="nucleotide sequence ID" value="NZ_CP146256.1"/>
</dbReference>
<gene>
    <name evidence="1" type="ORF">V6984_09235</name>
</gene>
<dbReference type="Proteomes" id="UP001451571">
    <property type="component" value="Chromosome"/>
</dbReference>
<dbReference type="EMBL" id="CP146256">
    <property type="protein sequence ID" value="XAH75920.1"/>
    <property type="molecule type" value="Genomic_DNA"/>
</dbReference>
<evidence type="ECO:0000313" key="2">
    <source>
        <dbReference type="Proteomes" id="UP001451571"/>
    </source>
</evidence>
<accession>A0ABZ3F2P3</accession>
<protein>
    <submittedName>
        <fullName evidence="1">Uncharacterized protein</fullName>
    </submittedName>
</protein>
<organism evidence="1 2">
    <name type="scientific">Kineothrix sedimenti</name>
    <dbReference type="NCBI Taxonomy" id="3123317"/>
    <lineage>
        <taxon>Bacteria</taxon>
        <taxon>Bacillati</taxon>
        <taxon>Bacillota</taxon>
        <taxon>Clostridia</taxon>
        <taxon>Lachnospirales</taxon>
        <taxon>Lachnospiraceae</taxon>
        <taxon>Kineothrix</taxon>
    </lineage>
</organism>
<reference evidence="1 2" key="1">
    <citation type="submission" date="2024-02" db="EMBL/GenBank/DDBJ databases">
        <title>Bacterial strain from lacustrine sediment.</title>
        <authorList>
            <person name="Petit C."/>
            <person name="Fadhlaoui K."/>
        </authorList>
    </citation>
    <scope>NUCLEOTIDE SEQUENCE [LARGE SCALE GENOMIC DNA]</scope>
    <source>
        <strain evidence="1 2">IPX-CK</strain>
    </source>
</reference>
<keyword evidence="2" id="KW-1185">Reference proteome</keyword>
<sequence>MIRTEEYIGLEGFNNFGTPMKIIAARKKSDIDVQFLDEHGYIWRHNMYRNFIKGEIKNPYDKSICGIGYLGDGDYVCWKNGKHTEEYVVWKNMIVRCYYEKEKELHPTYFEACSVCNEWLCFQNFAKWYNKNKYSVRGRLHLDKDILYPECKEYNPDSCLLVPQRINMLFVAHSPNRYGLPEGISKTATGYGVSYQGKSYGVGKNLFEACEKYKKIKEKVIKEIANEYKEIMPDIVYDALLSYKVTINNVA</sequence>
<evidence type="ECO:0000313" key="1">
    <source>
        <dbReference type="EMBL" id="XAH75920.1"/>
    </source>
</evidence>
<proteinExistence type="predicted"/>
<name>A0ABZ3F2P3_9FIRM</name>